<dbReference type="Proteomes" id="UP000306317">
    <property type="component" value="Unassembled WGS sequence"/>
</dbReference>
<dbReference type="InterPro" id="IPR029058">
    <property type="entry name" value="AB_hydrolase_fold"/>
</dbReference>
<keyword evidence="4" id="KW-1185">Reference proteome</keyword>
<keyword evidence="1" id="KW-0812">Transmembrane</keyword>
<feature type="domain" description="Fungal lipase-type" evidence="2">
    <location>
        <begin position="81"/>
        <end position="208"/>
    </location>
</feature>
<evidence type="ECO:0000313" key="3">
    <source>
        <dbReference type="EMBL" id="THD04199.1"/>
    </source>
</evidence>
<keyword evidence="1" id="KW-1133">Transmembrane helix</keyword>
<feature type="transmembrane region" description="Helical" evidence="1">
    <location>
        <begin position="353"/>
        <end position="374"/>
    </location>
</feature>
<sequence>MSNDLSPAQAAEIADSAYALRLSTDMVDAATAAPTARESFDLMGGTRLTGSTGLGSSPISQRTGFGYVARGRNARERERLVSIRGTFKTSAYDWLSNLRMGGVTGPSGYTVHAGFWAAAQSLLPQIRQAIGSPAEVSTIHVVGHSLGGAIATLVADSLGDLGCRLQLYTFGAPRAGLEPHAQYLTRRLGADAIHRVYHDTDLVPMVPVYPYSHMPWRETAYRMKGPGKLVSIEAHLMPQYRRSVGDATWHGLPVLQEGPDSFEQAEAWLGVAAAVGGPSMMLSATALRWILRALDWILSALGHGAGLTVLGGATILDTLARLLYSGALQSLRLAAMIRNLITAIMRFMGRTVAATVSITVAFVEYVLGMLFRVVSTMARQAVDVLLR</sequence>
<evidence type="ECO:0000259" key="2">
    <source>
        <dbReference type="Pfam" id="PF01764"/>
    </source>
</evidence>
<keyword evidence="1" id="KW-0472">Membrane</keyword>
<dbReference type="PANTHER" id="PTHR45856:SF24">
    <property type="entry name" value="FUNGAL LIPASE-LIKE DOMAIN-CONTAINING PROTEIN"/>
    <property type="match status" value="1"/>
</dbReference>
<evidence type="ECO:0000256" key="1">
    <source>
        <dbReference type="SAM" id="Phobius"/>
    </source>
</evidence>
<dbReference type="AlphaFoldDB" id="A0A4S3K7L5"/>
<reference evidence="3 4" key="1">
    <citation type="submission" date="2017-02" db="EMBL/GenBank/DDBJ databases">
        <title>Whole genome sequencing of Rhodanobacter lindaniclasticus DSM 17932.</title>
        <authorList>
            <person name="Kumar S."/>
            <person name="Patil P."/>
            <person name="Patil P.B."/>
        </authorList>
    </citation>
    <scope>NUCLEOTIDE SEQUENCE [LARGE SCALE GENOMIC DNA]</scope>
    <source>
        <strain evidence="3 4">DSM 17932</strain>
    </source>
</reference>
<dbReference type="GO" id="GO:0006629">
    <property type="term" value="P:lipid metabolic process"/>
    <property type="evidence" value="ECO:0007669"/>
    <property type="project" value="InterPro"/>
</dbReference>
<accession>A0A4S3K7L5</accession>
<protein>
    <recommendedName>
        <fullName evidence="2">Fungal lipase-type domain-containing protein</fullName>
    </recommendedName>
</protein>
<dbReference type="InterPro" id="IPR002921">
    <property type="entry name" value="Fungal_lipase-type"/>
</dbReference>
<comment type="caution">
    <text evidence="3">The sequence shown here is derived from an EMBL/GenBank/DDBJ whole genome shotgun (WGS) entry which is preliminary data.</text>
</comment>
<proteinExistence type="predicted"/>
<dbReference type="Pfam" id="PF01764">
    <property type="entry name" value="Lipase_3"/>
    <property type="match status" value="1"/>
</dbReference>
<dbReference type="PANTHER" id="PTHR45856">
    <property type="entry name" value="ALPHA/BETA-HYDROLASES SUPERFAMILY PROTEIN"/>
    <property type="match status" value="1"/>
</dbReference>
<organism evidence="3 4">
    <name type="scientific">Rhodanobacter lindaniclasticus</name>
    <dbReference type="NCBI Taxonomy" id="75310"/>
    <lineage>
        <taxon>Bacteria</taxon>
        <taxon>Pseudomonadati</taxon>
        <taxon>Pseudomonadota</taxon>
        <taxon>Gammaproteobacteria</taxon>
        <taxon>Lysobacterales</taxon>
        <taxon>Rhodanobacteraceae</taxon>
        <taxon>Rhodanobacter</taxon>
    </lineage>
</organism>
<dbReference type="CDD" id="cd00519">
    <property type="entry name" value="Lipase_3"/>
    <property type="match status" value="1"/>
</dbReference>
<dbReference type="RefSeq" id="WP_168709704.1">
    <property type="nucleotide sequence ID" value="NZ_MWIO01000081.1"/>
</dbReference>
<gene>
    <name evidence="3" type="ORF">B1991_17690</name>
</gene>
<dbReference type="Gene3D" id="3.40.50.1820">
    <property type="entry name" value="alpha/beta hydrolase"/>
    <property type="match status" value="1"/>
</dbReference>
<dbReference type="SUPFAM" id="SSF53474">
    <property type="entry name" value="alpha/beta-Hydrolases"/>
    <property type="match status" value="1"/>
</dbReference>
<evidence type="ECO:0000313" key="4">
    <source>
        <dbReference type="Proteomes" id="UP000306317"/>
    </source>
</evidence>
<dbReference type="InterPro" id="IPR051218">
    <property type="entry name" value="Sec_MonoDiacylglyc_Lipase"/>
</dbReference>
<name>A0A4S3K7L5_9GAMM</name>
<dbReference type="EMBL" id="MWIO01000081">
    <property type="protein sequence ID" value="THD04199.1"/>
    <property type="molecule type" value="Genomic_DNA"/>
</dbReference>